<evidence type="ECO:0000313" key="2">
    <source>
        <dbReference type="Proteomes" id="UP000509548"/>
    </source>
</evidence>
<sequence>MDGCKTRGESAVPADDPIFTWADKARVPREMLLLCWQVFKETHLAAERKQQIDWRAHFRNSVRNSWYRLWYFDLNGECRLTTAGEQARRTYEKDAA</sequence>
<accession>A0A9Q6WMA9</accession>
<proteinExistence type="predicted"/>
<gene>
    <name evidence="1" type="ORF">A9O66_14395</name>
</gene>
<dbReference type="AlphaFoldDB" id="A0A9Q6WMA9"/>
<dbReference type="Proteomes" id="UP000509548">
    <property type="component" value="Chromosome 1"/>
</dbReference>
<reference evidence="1 2" key="1">
    <citation type="journal article" date="2014" name="Genome Announc.">
        <title>Draft Genome Sequence of the Haloacid-Degrading Burkholderia caribensis Strain MBA4.</title>
        <authorList>
            <person name="Pan Y."/>
            <person name="Kong K.F."/>
            <person name="Tsang J.S."/>
        </authorList>
    </citation>
    <scope>NUCLEOTIDE SEQUENCE [LARGE SCALE GENOMIC DNA]</scope>
    <source>
        <strain evidence="1 2">852011</strain>
    </source>
</reference>
<evidence type="ECO:0000313" key="1">
    <source>
        <dbReference type="EMBL" id="QLB64020.1"/>
    </source>
</evidence>
<name>A0A9Q6WMA9_9BURK</name>
<organism evidence="1 2">
    <name type="scientific">Paraburkholderia caribensis</name>
    <dbReference type="NCBI Taxonomy" id="75105"/>
    <lineage>
        <taxon>Bacteria</taxon>
        <taxon>Pseudomonadati</taxon>
        <taxon>Pseudomonadota</taxon>
        <taxon>Betaproteobacteria</taxon>
        <taxon>Burkholderiales</taxon>
        <taxon>Burkholderiaceae</taxon>
        <taxon>Paraburkholderia</taxon>
    </lineage>
</organism>
<dbReference type="EMBL" id="CP015958">
    <property type="protein sequence ID" value="QLB64020.1"/>
    <property type="molecule type" value="Genomic_DNA"/>
</dbReference>
<protein>
    <submittedName>
        <fullName evidence="1">Uncharacterized protein</fullName>
    </submittedName>
</protein>